<dbReference type="Gene3D" id="3.30.1960.10">
    <property type="entry name" value="tRNA wybutosine-synthesizing-like"/>
    <property type="match status" value="1"/>
</dbReference>
<keyword evidence="4" id="KW-0808">Transferase</keyword>
<evidence type="ECO:0000256" key="8">
    <source>
        <dbReference type="ARBA" id="ARBA00049202"/>
    </source>
</evidence>
<dbReference type="EMBL" id="JAAAIN010003202">
    <property type="protein sequence ID" value="KAG0287042.1"/>
    <property type="molecule type" value="Genomic_DNA"/>
</dbReference>
<dbReference type="PANTHER" id="PTHR48418:SF1">
    <property type="entry name" value="TRNA WYBUTOSINE-SYNTHESIZING PROTEIN 3"/>
    <property type="match status" value="1"/>
</dbReference>
<feature type="domain" description="tRNA wybutosine-synthesizing protein" evidence="10">
    <location>
        <begin position="8"/>
        <end position="291"/>
    </location>
</feature>
<organism evidence="11 12">
    <name type="scientific">Linnemannia gamsii</name>
    <dbReference type="NCBI Taxonomy" id="64522"/>
    <lineage>
        <taxon>Eukaryota</taxon>
        <taxon>Fungi</taxon>
        <taxon>Fungi incertae sedis</taxon>
        <taxon>Mucoromycota</taxon>
        <taxon>Mortierellomycotina</taxon>
        <taxon>Mortierellomycetes</taxon>
        <taxon>Mortierellales</taxon>
        <taxon>Mortierellaceae</taxon>
        <taxon>Linnemannia</taxon>
    </lineage>
</organism>
<evidence type="ECO:0000256" key="4">
    <source>
        <dbReference type="ARBA" id="ARBA00022679"/>
    </source>
</evidence>
<evidence type="ECO:0000259" key="10">
    <source>
        <dbReference type="Pfam" id="PF02676"/>
    </source>
</evidence>
<sequence>MSDGFLTRKKTILVALNSDTPDKSPKGYVDEPLLPLIVLINNHQDYVTTSSCSGRICTYLEGLESEAEGGVETGIDNKENQKNDDDDDEETSKGYEENTSLAAVEAAKRAKGGQWLYVSHDPVVFPDQISEHPRWIVETLFGPEAHRVVLMEDQHKEGSMGTMDMARSQLVYFKFEPMILHIEAATPVAAKTFLNHSLFSGYRNSGILPSAKRTMLAIRSTLKLDAPIAYIPSSSTTTGATTTTTTTTTTAGEGKIYLMVSLSYLRVLIDLSNDKFKMNVAQMVRFEERLTKHLLNAERSTTTKKVGDQGGEWEDKEARKERKRREGMLKQEGTAKARAEKKKAAAEAAAAEAARKAAAEAEISTGAGSATTTAAAEEKPATTSS</sequence>
<feature type="compositionally biased region" description="Low complexity" evidence="9">
    <location>
        <begin position="360"/>
        <end position="375"/>
    </location>
</feature>
<dbReference type="GO" id="GO:0032259">
    <property type="term" value="P:methylation"/>
    <property type="evidence" value="ECO:0007669"/>
    <property type="project" value="UniProtKB-KW"/>
</dbReference>
<proteinExistence type="inferred from homology"/>
<feature type="region of interest" description="Disordered" evidence="9">
    <location>
        <begin position="298"/>
        <end position="385"/>
    </location>
</feature>
<comment type="caution">
    <text evidence="11">The sequence shown here is derived from an EMBL/GenBank/DDBJ whole genome shotgun (WGS) entry which is preliminary data.</text>
</comment>
<dbReference type="PANTHER" id="PTHR48418">
    <property type="entry name" value="TRNA WYBUTOSINE-SYNTHESIZING PROTEIN 3"/>
    <property type="match status" value="1"/>
</dbReference>
<comment type="catalytic activity">
    <reaction evidence="8">
        <text>4-demethyl-7-[(3S)-3-amino-3-carboxypropyl]wyosine(37) in tRNA(Phe) + S-adenosyl-L-methionine = 7-[(3S)-3-amino-3-carboxypropyl]wyosine(37) in tRNA(Phe) + S-adenosyl-L-homocysteine + H(+)</text>
        <dbReference type="Rhea" id="RHEA:36635"/>
        <dbReference type="Rhea" id="RHEA-COMP:10378"/>
        <dbReference type="Rhea" id="RHEA-COMP:10379"/>
        <dbReference type="ChEBI" id="CHEBI:15378"/>
        <dbReference type="ChEBI" id="CHEBI:57856"/>
        <dbReference type="ChEBI" id="CHEBI:59789"/>
        <dbReference type="ChEBI" id="CHEBI:73543"/>
        <dbReference type="ChEBI" id="CHEBI:73550"/>
        <dbReference type="EC" id="2.1.1.282"/>
    </reaction>
</comment>
<accession>A0A9P6QQP6</accession>
<evidence type="ECO:0000256" key="1">
    <source>
        <dbReference type="ARBA" id="ARBA00008569"/>
    </source>
</evidence>
<dbReference type="InterPro" id="IPR003827">
    <property type="entry name" value="tRNA_yW-synthesising"/>
</dbReference>
<dbReference type="AlphaFoldDB" id="A0A9P6QQP6"/>
<feature type="compositionally biased region" description="Basic and acidic residues" evidence="9">
    <location>
        <begin position="316"/>
        <end position="345"/>
    </location>
</feature>
<dbReference type="InterPro" id="IPR036602">
    <property type="entry name" value="tRNA_yW-synthesising-like_sf"/>
</dbReference>
<comment type="similarity">
    <text evidence="1">Belongs to the TYW3 family.</text>
</comment>
<dbReference type="EC" id="2.1.1.282" evidence="2"/>
<evidence type="ECO:0000256" key="6">
    <source>
        <dbReference type="ARBA" id="ARBA00022694"/>
    </source>
</evidence>
<dbReference type="GO" id="GO:0008168">
    <property type="term" value="F:methyltransferase activity"/>
    <property type="evidence" value="ECO:0007669"/>
    <property type="project" value="UniProtKB-KW"/>
</dbReference>
<reference evidence="11" key="1">
    <citation type="journal article" date="2020" name="Fungal Divers.">
        <title>Resolving the Mortierellaceae phylogeny through synthesis of multi-gene phylogenetics and phylogenomics.</title>
        <authorList>
            <person name="Vandepol N."/>
            <person name="Liber J."/>
            <person name="Desiro A."/>
            <person name="Na H."/>
            <person name="Kennedy M."/>
            <person name="Barry K."/>
            <person name="Grigoriev I.V."/>
            <person name="Miller A.N."/>
            <person name="O'Donnell K."/>
            <person name="Stajich J.E."/>
            <person name="Bonito G."/>
        </authorList>
    </citation>
    <scope>NUCLEOTIDE SEQUENCE</scope>
    <source>
        <strain evidence="11">NVP60</strain>
    </source>
</reference>
<evidence type="ECO:0000256" key="9">
    <source>
        <dbReference type="SAM" id="MobiDB-lite"/>
    </source>
</evidence>
<keyword evidence="6" id="KW-0819">tRNA processing</keyword>
<feature type="region of interest" description="Disordered" evidence="9">
    <location>
        <begin position="68"/>
        <end position="98"/>
    </location>
</feature>
<dbReference type="SUPFAM" id="SSF111278">
    <property type="entry name" value="SSo0622-like"/>
    <property type="match status" value="1"/>
</dbReference>
<feature type="compositionally biased region" description="Basic and acidic residues" evidence="9">
    <location>
        <begin position="376"/>
        <end position="385"/>
    </location>
</feature>
<dbReference type="Pfam" id="PF02676">
    <property type="entry name" value="TYW3"/>
    <property type="match status" value="1"/>
</dbReference>
<evidence type="ECO:0000313" key="11">
    <source>
        <dbReference type="EMBL" id="KAG0287042.1"/>
    </source>
</evidence>
<name>A0A9P6QQP6_9FUNG</name>
<keyword evidence="5" id="KW-0949">S-adenosyl-L-methionine</keyword>
<dbReference type="GO" id="GO:0008033">
    <property type="term" value="P:tRNA processing"/>
    <property type="evidence" value="ECO:0007669"/>
    <property type="project" value="UniProtKB-KW"/>
</dbReference>
<gene>
    <name evidence="11" type="ORF">BGZ97_007226</name>
</gene>
<evidence type="ECO:0000256" key="2">
    <source>
        <dbReference type="ARBA" id="ARBA00012750"/>
    </source>
</evidence>
<evidence type="ECO:0000256" key="7">
    <source>
        <dbReference type="ARBA" id="ARBA00030554"/>
    </source>
</evidence>
<protein>
    <recommendedName>
        <fullName evidence="2">tRNA(Phe) 7-[(3-amino-3-carboxypropyl)-4-demethylwyosine(37)-N(4)]-methyltransferase</fullName>
        <ecNumber evidence="2">2.1.1.282</ecNumber>
    </recommendedName>
    <alternativeName>
        <fullName evidence="7">tRNA(Phe) 7-((3-amino-3-carboxypropyl)-4-demethylwyosine(37)-N(4))-methyltransferase</fullName>
    </alternativeName>
</protein>
<keyword evidence="3" id="KW-0489">Methyltransferase</keyword>
<keyword evidence="12" id="KW-1185">Reference proteome</keyword>
<dbReference type="OrthoDB" id="48625at2759"/>
<evidence type="ECO:0000256" key="5">
    <source>
        <dbReference type="ARBA" id="ARBA00022691"/>
    </source>
</evidence>
<evidence type="ECO:0000313" key="12">
    <source>
        <dbReference type="Proteomes" id="UP000823405"/>
    </source>
</evidence>
<evidence type="ECO:0000256" key="3">
    <source>
        <dbReference type="ARBA" id="ARBA00022603"/>
    </source>
</evidence>
<dbReference type="Proteomes" id="UP000823405">
    <property type="component" value="Unassembled WGS sequence"/>
</dbReference>